<dbReference type="EMBL" id="PQXN01000159">
    <property type="protein sequence ID" value="TGO51543.1"/>
    <property type="molecule type" value="Genomic_DNA"/>
</dbReference>
<evidence type="ECO:0000313" key="2">
    <source>
        <dbReference type="EMBL" id="TGO51543.1"/>
    </source>
</evidence>
<dbReference type="AlphaFoldDB" id="A0A4Z1I3J3"/>
<reference evidence="2 3" key="1">
    <citation type="submission" date="2017-12" db="EMBL/GenBank/DDBJ databases">
        <title>Comparative genomics of Botrytis spp.</title>
        <authorList>
            <person name="Valero-Jimenez C.A."/>
            <person name="Tapia P."/>
            <person name="Veloso J."/>
            <person name="Silva-Moreno E."/>
            <person name="Staats M."/>
            <person name="Valdes J.H."/>
            <person name="Van Kan J.A.L."/>
        </authorList>
    </citation>
    <scope>NUCLEOTIDE SEQUENCE [LARGE SCALE GENOMIC DNA]</scope>
    <source>
        <strain evidence="2 3">MUCL11595</strain>
    </source>
</reference>
<feature type="compositionally biased region" description="Basic and acidic residues" evidence="1">
    <location>
        <begin position="16"/>
        <end position="29"/>
    </location>
</feature>
<name>A0A4Z1I3J3_9HELO</name>
<organism evidence="2 3">
    <name type="scientific">Botryotinia convoluta</name>
    <dbReference type="NCBI Taxonomy" id="54673"/>
    <lineage>
        <taxon>Eukaryota</taxon>
        <taxon>Fungi</taxon>
        <taxon>Dikarya</taxon>
        <taxon>Ascomycota</taxon>
        <taxon>Pezizomycotina</taxon>
        <taxon>Leotiomycetes</taxon>
        <taxon>Helotiales</taxon>
        <taxon>Sclerotiniaceae</taxon>
        <taxon>Botryotinia</taxon>
    </lineage>
</organism>
<evidence type="ECO:0000256" key="1">
    <source>
        <dbReference type="SAM" id="MobiDB-lite"/>
    </source>
</evidence>
<dbReference type="Proteomes" id="UP000297527">
    <property type="component" value="Unassembled WGS sequence"/>
</dbReference>
<sequence length="76" mass="8452">MSPALKLLMEEFPLRKDTSCGSSNKEHSSETLLGIESAEDAPWADEPSLQETMADDPALEETIAEIRYIVTTIELR</sequence>
<evidence type="ECO:0000313" key="3">
    <source>
        <dbReference type="Proteomes" id="UP000297527"/>
    </source>
</evidence>
<proteinExistence type="predicted"/>
<comment type="caution">
    <text evidence="2">The sequence shown here is derived from an EMBL/GenBank/DDBJ whole genome shotgun (WGS) entry which is preliminary data.</text>
</comment>
<keyword evidence="3" id="KW-1185">Reference proteome</keyword>
<feature type="region of interest" description="Disordered" evidence="1">
    <location>
        <begin position="16"/>
        <end position="57"/>
    </location>
</feature>
<accession>A0A4Z1I3J3</accession>
<gene>
    <name evidence="2" type="ORF">BCON_0159g00210</name>
</gene>
<protein>
    <submittedName>
        <fullName evidence="2">Uncharacterized protein</fullName>
    </submittedName>
</protein>